<protein>
    <submittedName>
        <fullName evidence="1">Uncharacterized protein</fullName>
    </submittedName>
</protein>
<dbReference type="AlphaFoldDB" id="A0A655XB92"/>
<dbReference type="RefSeq" id="WP_000472892.1">
    <property type="nucleotide sequence ID" value="NZ_AP024967.1"/>
</dbReference>
<dbReference type="EMBL" id="CWQJ01000009">
    <property type="protein sequence ID" value="CSC08066.1"/>
    <property type="molecule type" value="Genomic_DNA"/>
</dbReference>
<reference evidence="1 2" key="1">
    <citation type="submission" date="2015-07" db="EMBL/GenBank/DDBJ databases">
        <authorList>
            <consortium name="Pathogen Informatics"/>
        </authorList>
    </citation>
    <scope>NUCLEOTIDE SEQUENCE [LARGE SCALE GENOMIC DNA]</scope>
    <source>
        <strain evidence="1 2">A325</strain>
    </source>
</reference>
<organism evidence="1 2">
    <name type="scientific">Vibrio cholerae</name>
    <dbReference type="NCBI Taxonomy" id="666"/>
    <lineage>
        <taxon>Bacteria</taxon>
        <taxon>Pseudomonadati</taxon>
        <taxon>Pseudomonadota</taxon>
        <taxon>Gammaproteobacteria</taxon>
        <taxon>Vibrionales</taxon>
        <taxon>Vibrionaceae</taxon>
        <taxon>Vibrio</taxon>
    </lineage>
</organism>
<evidence type="ECO:0000313" key="1">
    <source>
        <dbReference type="EMBL" id="CSC08066.1"/>
    </source>
</evidence>
<dbReference type="KEGG" id="vcz:VAB027_2395"/>
<name>A0A655XB92_VIBCL</name>
<accession>A0A655XB92</accession>
<dbReference type="Proteomes" id="UP000046067">
    <property type="component" value="Unassembled WGS sequence"/>
</dbReference>
<evidence type="ECO:0000313" key="2">
    <source>
        <dbReference type="Proteomes" id="UP000046067"/>
    </source>
</evidence>
<gene>
    <name evidence="1" type="ORF">ERS013201_01719</name>
</gene>
<proteinExistence type="predicted"/>
<sequence>MFKITLQPQNLTKVCHAAKSSVQRSFHLDSNIKNVKNCSDRIQGTQTTAQNVPSIVERLKNEVQKFENQRSNANRYGMEVLYYCGKFESQYRN</sequence>